<dbReference type="SMART" id="SM00720">
    <property type="entry name" value="calpain_III"/>
    <property type="match status" value="1"/>
</dbReference>
<dbReference type="InterPro" id="IPR033883">
    <property type="entry name" value="C2_III"/>
</dbReference>
<dbReference type="Gene3D" id="2.60.120.380">
    <property type="match status" value="1"/>
</dbReference>
<feature type="active site" evidence="5 6">
    <location>
        <position position="361"/>
    </location>
</feature>
<dbReference type="Pfam" id="PF01067">
    <property type="entry name" value="Calpain_III"/>
    <property type="match status" value="1"/>
</dbReference>
<sequence>MHEYVFAQFLHESISNQLIDMRRKKQNSDSETECNGVPLNYLDILKPTLTEKRVQFNLNIPCSITPKGYAKLHEKLTSPCIPHSKGKADSMADRVYRQIFLYCTNSLNGFTHSSKSETTYASPTAMRKIKISQYEIISAKMVEAKELYQDPEFPANDASIGNLPHVSGRVEWKRPKDINPLAAFCTKSYSRFDVDQGALGDCWFASVMATVTKYPSLMSNIIPPNQTFKGSGYTGAFVFNFWRFGEWVEVVVDDRIPVVKGTCNPVFIHSTDNSEFWSCLLEKAYAKLCGSYAHLTGGFQSEAMEDFTGGICTTLILNKKERPPNLLKMMEHYTKTCCVMGADVGGDKNKRREELGLIGSHAYSVTGVGKVNYMGKDVYLVRCRNPWGERHEWKGPWSDNSPEWKDVKSKDKRALQYKPKEDGEFWMSFQDFEDYFSLLEVCHFGYSSLDCKDEIDKKKRCEEICFLGEWVANVNAGGSRDYPESFCTNPQYLFTIGTDNSGKVGKAHIIVGVMQEHRRFLYGGEYLAIGFSIFEVSELQNTRLTPEELLCRKPLLTSDYIPRREVTLEADLFPGTFILIPSTYNSNQEARYICRVFSTVKMKQLELDEENSYEGFPKSTMDALQSMMLKELASLELNFKQLCNPVTEKINSRILGTILDQSNFGEYMDGFTEFPSNLCSSLISSASTNLTGQIDLEEYLYLLIDLKGWMLTFNKYDDRKGCVSWFKFRDLLKSSGYKVSNRVFSVLAHRHIDHKRGHISLESYLHCMANLKFAFDVTSYHPKSDKGILMFNKEDYLRLSLST</sequence>
<keyword evidence="3 6" id="KW-0378">Hydrolase</keyword>
<dbReference type="GO" id="GO:0005737">
    <property type="term" value="C:cytoplasm"/>
    <property type="evidence" value="ECO:0007669"/>
    <property type="project" value="TreeGrafter"/>
</dbReference>
<dbReference type="InterPro" id="IPR000169">
    <property type="entry name" value="Pept_cys_AS"/>
</dbReference>
<dbReference type="SUPFAM" id="SSF54001">
    <property type="entry name" value="Cysteine proteinases"/>
    <property type="match status" value="1"/>
</dbReference>
<dbReference type="PRINTS" id="PR00704">
    <property type="entry name" value="CALPAIN"/>
</dbReference>
<dbReference type="InterPro" id="IPR036213">
    <property type="entry name" value="Calpain_III_sf"/>
</dbReference>
<evidence type="ECO:0000256" key="4">
    <source>
        <dbReference type="ARBA" id="ARBA00022807"/>
    </source>
</evidence>
<accession>A0A5K4F2L7</accession>
<dbReference type="SMART" id="SM00230">
    <property type="entry name" value="CysPc"/>
    <property type="match status" value="1"/>
</dbReference>
<dbReference type="Gene3D" id="3.90.70.10">
    <property type="entry name" value="Cysteine proteinases"/>
    <property type="match status" value="1"/>
</dbReference>
<dbReference type="InterPro" id="IPR001300">
    <property type="entry name" value="Peptidase_C2_calpain_cat"/>
</dbReference>
<dbReference type="Proteomes" id="UP000008854">
    <property type="component" value="Unassembled WGS sequence"/>
</dbReference>
<dbReference type="InterPro" id="IPR022683">
    <property type="entry name" value="Calpain_III"/>
</dbReference>
<feature type="active site" evidence="5 6">
    <location>
        <position position="385"/>
    </location>
</feature>
<dbReference type="InterPro" id="IPR022684">
    <property type="entry name" value="Calpain_cysteine_protease"/>
</dbReference>
<dbReference type="InterPro" id="IPR038765">
    <property type="entry name" value="Papain-like_cys_pep_sf"/>
</dbReference>
<evidence type="ECO:0000256" key="2">
    <source>
        <dbReference type="ARBA" id="ARBA00022670"/>
    </source>
</evidence>
<comment type="similarity">
    <text evidence="1">Belongs to the peptidase C2 family.</text>
</comment>
<evidence type="ECO:0000313" key="9">
    <source>
        <dbReference type="WBParaSite" id="Smp_214180.1"/>
    </source>
</evidence>
<dbReference type="Pfam" id="PF00648">
    <property type="entry name" value="Peptidase_C2"/>
    <property type="match status" value="1"/>
</dbReference>
<dbReference type="InParanoid" id="A0A5K4F2L7"/>
<dbReference type="InterPro" id="IPR011992">
    <property type="entry name" value="EF-hand-dom_pair"/>
</dbReference>
<feature type="domain" description="Calpain catalytic" evidence="7">
    <location>
        <begin position="147"/>
        <end position="445"/>
    </location>
</feature>
<dbReference type="SUPFAM" id="SSF49758">
    <property type="entry name" value="Calpain large subunit, middle domain (domain III)"/>
    <property type="match status" value="1"/>
</dbReference>
<evidence type="ECO:0000256" key="6">
    <source>
        <dbReference type="PROSITE-ProRule" id="PRU00239"/>
    </source>
</evidence>
<dbReference type="CDD" id="cd00044">
    <property type="entry name" value="CysPc"/>
    <property type="match status" value="1"/>
</dbReference>
<name>A0A5K4F2L7_SCHMA</name>
<dbReference type="InterPro" id="IPR022682">
    <property type="entry name" value="Calpain_domain_III"/>
</dbReference>
<evidence type="ECO:0000256" key="3">
    <source>
        <dbReference type="ARBA" id="ARBA00022801"/>
    </source>
</evidence>
<dbReference type="WBParaSite" id="Smp_214180.1">
    <property type="protein sequence ID" value="Smp_214180.1"/>
    <property type="gene ID" value="Smp_214180"/>
</dbReference>
<proteinExistence type="inferred from homology"/>
<keyword evidence="4 6" id="KW-0788">Thiol protease</keyword>
<dbReference type="GO" id="GO:0004198">
    <property type="term" value="F:calcium-dependent cysteine-type endopeptidase activity"/>
    <property type="evidence" value="ECO:0007669"/>
    <property type="project" value="InterPro"/>
</dbReference>
<reference evidence="9" key="2">
    <citation type="submission" date="2019-11" db="UniProtKB">
        <authorList>
            <consortium name="WormBaseParasite"/>
        </authorList>
    </citation>
    <scope>IDENTIFICATION</scope>
    <source>
        <strain evidence="9">Puerto Rican</strain>
    </source>
</reference>
<keyword evidence="8" id="KW-1185">Reference proteome</keyword>
<organism evidence="8 9">
    <name type="scientific">Schistosoma mansoni</name>
    <name type="common">Blood fluke</name>
    <dbReference type="NCBI Taxonomy" id="6183"/>
    <lineage>
        <taxon>Eukaryota</taxon>
        <taxon>Metazoa</taxon>
        <taxon>Spiralia</taxon>
        <taxon>Lophotrochozoa</taxon>
        <taxon>Platyhelminthes</taxon>
        <taxon>Trematoda</taxon>
        <taxon>Digenea</taxon>
        <taxon>Strigeidida</taxon>
        <taxon>Schistosomatoidea</taxon>
        <taxon>Schistosomatidae</taxon>
        <taxon>Schistosoma</taxon>
    </lineage>
</organism>
<protein>
    <submittedName>
        <fullName evidence="9">Calpain catalytic domain-containing protein</fullName>
    </submittedName>
</protein>
<dbReference type="PANTHER" id="PTHR10183:SF427">
    <property type="entry name" value="CALPAIN-9-LIKE ISOFORM X1"/>
    <property type="match status" value="1"/>
</dbReference>
<dbReference type="AlphaFoldDB" id="A0A5K4F2L7"/>
<evidence type="ECO:0000259" key="7">
    <source>
        <dbReference type="PROSITE" id="PS50203"/>
    </source>
</evidence>
<dbReference type="PANTHER" id="PTHR10183">
    <property type="entry name" value="CALPAIN"/>
    <property type="match status" value="1"/>
</dbReference>
<dbReference type="FunFam" id="3.90.70.10:FF:000001">
    <property type="entry name" value="Calpain-1 catalytic subunit"/>
    <property type="match status" value="1"/>
</dbReference>
<dbReference type="STRING" id="6183.A0A5K4F2L7"/>
<dbReference type="PROSITE" id="PS00139">
    <property type="entry name" value="THIOL_PROTEASE_CYS"/>
    <property type="match status" value="1"/>
</dbReference>
<dbReference type="GO" id="GO:0006508">
    <property type="term" value="P:proteolysis"/>
    <property type="evidence" value="ECO:0007669"/>
    <property type="project" value="UniProtKB-KW"/>
</dbReference>
<keyword evidence="2 6" id="KW-0645">Protease</keyword>
<feature type="active site" evidence="5 6">
    <location>
        <position position="202"/>
    </location>
</feature>
<dbReference type="Gene3D" id="1.10.238.10">
    <property type="entry name" value="EF-hand"/>
    <property type="match status" value="1"/>
</dbReference>
<dbReference type="CDD" id="cd00214">
    <property type="entry name" value="Calpain_III"/>
    <property type="match status" value="1"/>
</dbReference>
<dbReference type="PROSITE" id="PS50203">
    <property type="entry name" value="CALPAIN_CAT"/>
    <property type="match status" value="1"/>
</dbReference>
<dbReference type="CDD" id="cd16182">
    <property type="entry name" value="EFh_PEF_Group_II_CAPN_like"/>
    <property type="match status" value="1"/>
</dbReference>
<evidence type="ECO:0000256" key="1">
    <source>
        <dbReference type="ARBA" id="ARBA00007623"/>
    </source>
</evidence>
<reference evidence="8" key="1">
    <citation type="journal article" date="2012" name="PLoS Negl. Trop. Dis.">
        <title>A systematically improved high quality genome and transcriptome of the human blood fluke Schistosoma mansoni.</title>
        <authorList>
            <person name="Protasio A.V."/>
            <person name="Tsai I.J."/>
            <person name="Babbage A."/>
            <person name="Nichol S."/>
            <person name="Hunt M."/>
            <person name="Aslett M.A."/>
            <person name="De Silva N."/>
            <person name="Velarde G.S."/>
            <person name="Anderson T.J."/>
            <person name="Clark R.C."/>
            <person name="Davidson C."/>
            <person name="Dillon G.P."/>
            <person name="Holroyd N.E."/>
            <person name="LoVerde P.T."/>
            <person name="Lloyd C."/>
            <person name="McQuillan J."/>
            <person name="Oliveira G."/>
            <person name="Otto T.D."/>
            <person name="Parker-Manuel S.J."/>
            <person name="Quail M.A."/>
            <person name="Wilson R.A."/>
            <person name="Zerlotini A."/>
            <person name="Dunne D.W."/>
            <person name="Berriman M."/>
        </authorList>
    </citation>
    <scope>NUCLEOTIDE SEQUENCE [LARGE SCALE GENOMIC DNA]</scope>
    <source>
        <strain evidence="8">Puerto Rican</strain>
    </source>
</reference>
<dbReference type="SUPFAM" id="SSF47473">
    <property type="entry name" value="EF-hand"/>
    <property type="match status" value="1"/>
</dbReference>
<evidence type="ECO:0000313" key="8">
    <source>
        <dbReference type="Proteomes" id="UP000008854"/>
    </source>
</evidence>
<evidence type="ECO:0000256" key="5">
    <source>
        <dbReference type="PIRSR" id="PIRSR622684-1"/>
    </source>
</evidence>